<dbReference type="AlphaFoldDB" id="A0A8S3HBU5"/>
<gene>
    <name evidence="1" type="ORF">GIL414_LOCUS69035</name>
</gene>
<name>A0A8S3HBU5_9BILA</name>
<proteinExistence type="predicted"/>
<dbReference type="EMBL" id="CAJOBJ010329287">
    <property type="protein sequence ID" value="CAF5180103.1"/>
    <property type="molecule type" value="Genomic_DNA"/>
</dbReference>
<comment type="caution">
    <text evidence="1">The sequence shown here is derived from an EMBL/GenBank/DDBJ whole genome shotgun (WGS) entry which is preliminary data.</text>
</comment>
<evidence type="ECO:0000313" key="1">
    <source>
        <dbReference type="EMBL" id="CAF5180103.1"/>
    </source>
</evidence>
<accession>A0A8S3HBU5</accession>
<protein>
    <recommendedName>
        <fullName evidence="3">F-box domain-containing protein</fullName>
    </recommendedName>
</protein>
<dbReference type="Proteomes" id="UP000681720">
    <property type="component" value="Unassembled WGS sequence"/>
</dbReference>
<sequence length="134" mass="15611">IDIMAMFEDLSNELLFNIFEHFDAYQLHFTFGQLNYRFNSLLANARVHFDLDPIPLNEFASFALSLNANHILSFNSRTLEKTRSWLFDNNEVLQQFSKIRALTLLNVSYGIINRLHERLPSLKSILIYVKIAGT</sequence>
<evidence type="ECO:0008006" key="3">
    <source>
        <dbReference type="Google" id="ProtNLM"/>
    </source>
</evidence>
<organism evidence="1 2">
    <name type="scientific">Rotaria magnacalcarata</name>
    <dbReference type="NCBI Taxonomy" id="392030"/>
    <lineage>
        <taxon>Eukaryota</taxon>
        <taxon>Metazoa</taxon>
        <taxon>Spiralia</taxon>
        <taxon>Gnathifera</taxon>
        <taxon>Rotifera</taxon>
        <taxon>Eurotatoria</taxon>
        <taxon>Bdelloidea</taxon>
        <taxon>Philodinida</taxon>
        <taxon>Philodinidae</taxon>
        <taxon>Rotaria</taxon>
    </lineage>
</organism>
<reference evidence="1" key="1">
    <citation type="submission" date="2021-02" db="EMBL/GenBank/DDBJ databases">
        <authorList>
            <person name="Nowell W R."/>
        </authorList>
    </citation>
    <scope>NUCLEOTIDE SEQUENCE</scope>
</reference>
<feature type="non-terminal residue" evidence="1">
    <location>
        <position position="1"/>
    </location>
</feature>
<evidence type="ECO:0000313" key="2">
    <source>
        <dbReference type="Proteomes" id="UP000681720"/>
    </source>
</evidence>